<feature type="domain" description="Dynamin N-terminal" evidence="8">
    <location>
        <begin position="63"/>
        <end position="213"/>
    </location>
</feature>
<name>A0A450S0J0_9GAMM</name>
<protein>
    <submittedName>
        <fullName evidence="9">Dynamin family protein</fullName>
    </submittedName>
</protein>
<dbReference type="Gene3D" id="3.40.50.300">
    <property type="entry name" value="P-loop containing nucleotide triphosphate hydrolases"/>
    <property type="match status" value="1"/>
</dbReference>
<gene>
    <name evidence="9" type="ORF">BECKDK2373C_GA0170839_101026</name>
</gene>
<feature type="compositionally biased region" description="Basic residues" evidence="6">
    <location>
        <begin position="480"/>
        <end position="492"/>
    </location>
</feature>
<proteinExistence type="predicted"/>
<accession>A0A450S0J0</accession>
<feature type="transmembrane region" description="Helical" evidence="7">
    <location>
        <begin position="339"/>
        <end position="363"/>
    </location>
</feature>
<dbReference type="GO" id="GO:0003924">
    <property type="term" value="F:GTPase activity"/>
    <property type="evidence" value="ECO:0007669"/>
    <property type="project" value="InterPro"/>
</dbReference>
<dbReference type="AlphaFoldDB" id="A0A450S0J0"/>
<evidence type="ECO:0000259" key="8">
    <source>
        <dbReference type="Pfam" id="PF00350"/>
    </source>
</evidence>
<keyword evidence="3" id="KW-0378">Hydrolase</keyword>
<evidence type="ECO:0000256" key="5">
    <source>
        <dbReference type="ARBA" id="ARBA00023136"/>
    </source>
</evidence>
<dbReference type="GO" id="GO:0008053">
    <property type="term" value="P:mitochondrial fusion"/>
    <property type="evidence" value="ECO:0007669"/>
    <property type="project" value="TreeGrafter"/>
</dbReference>
<evidence type="ECO:0000256" key="2">
    <source>
        <dbReference type="ARBA" id="ARBA00022741"/>
    </source>
</evidence>
<evidence type="ECO:0000256" key="4">
    <source>
        <dbReference type="ARBA" id="ARBA00023134"/>
    </source>
</evidence>
<dbReference type="PANTHER" id="PTHR10465:SF0">
    <property type="entry name" value="SARCALUMENIN"/>
    <property type="match status" value="1"/>
</dbReference>
<feature type="compositionally biased region" description="Basic and acidic residues" evidence="6">
    <location>
        <begin position="525"/>
        <end position="538"/>
    </location>
</feature>
<sequence>MDNTSPAIIKNRLQRLQVHLEQENPVLLDAVKSFRALDTVAYRLGILPRTDSFATQVPWWPLVSILGTFSSGKSTFINHYLGQRLQLTGNQAVDDKFTVVCFSTDGVARTLPGLALDADPRFPFYQISTDIEEVSLGEGKRVDAYLQLKTCPSEKLRGKIVIDSPGFDADAQRTSTLRIIDQIIDLSDLVLVMFDARHPEPGAMQDSLEHLVTNTINRPDSNKFLYILNQIDATAREDNPEEVFAAWQRALAQVGLTAGRFFRIYSPDAAIPIEDEGRRLRFEEKRDVDLAEIHHRMEQVEVERAYRIIGVLEKTAKKIRDDIVPRIQSAKGAWRRYTLWIDAIVFGALFLGALVFTLVSGYWEGFHFAPPGWLQWLTATWPRTGVSAGIVLLVLGYLHFLLRRIGARFVIAGLRRKLPEADREAVIAGFRKNTNPLLSIFKGKPIGWSRWAAKRINNVLQDSDNYVQRLNSLYADPSGKRSKRQKISRKLTKSPVSSTPAPPDILLAQGLPRKESQRGPVDAVAVEKGEASEQKRIS</sequence>
<keyword evidence="2" id="KW-0547">Nucleotide-binding</keyword>
<keyword evidence="7" id="KW-1133">Transmembrane helix</keyword>
<evidence type="ECO:0000256" key="6">
    <source>
        <dbReference type="SAM" id="MobiDB-lite"/>
    </source>
</evidence>
<dbReference type="InterPro" id="IPR027417">
    <property type="entry name" value="P-loop_NTPase"/>
</dbReference>
<feature type="transmembrane region" description="Helical" evidence="7">
    <location>
        <begin position="383"/>
        <end position="402"/>
    </location>
</feature>
<keyword evidence="4" id="KW-0342">GTP-binding</keyword>
<dbReference type="GO" id="GO:0005525">
    <property type="term" value="F:GTP binding"/>
    <property type="evidence" value="ECO:0007669"/>
    <property type="project" value="UniProtKB-KW"/>
</dbReference>
<evidence type="ECO:0000256" key="3">
    <source>
        <dbReference type="ARBA" id="ARBA00022801"/>
    </source>
</evidence>
<keyword evidence="5 7" id="KW-0472">Membrane</keyword>
<dbReference type="SUPFAM" id="SSF52540">
    <property type="entry name" value="P-loop containing nucleoside triphosphate hydrolases"/>
    <property type="match status" value="1"/>
</dbReference>
<dbReference type="PANTHER" id="PTHR10465">
    <property type="entry name" value="TRANSMEMBRANE GTPASE FZO1"/>
    <property type="match status" value="1"/>
</dbReference>
<keyword evidence="7" id="KW-0812">Transmembrane</keyword>
<dbReference type="InterPro" id="IPR045063">
    <property type="entry name" value="Dynamin_N"/>
</dbReference>
<feature type="region of interest" description="Disordered" evidence="6">
    <location>
        <begin position="477"/>
        <end position="538"/>
    </location>
</feature>
<dbReference type="GO" id="GO:0016020">
    <property type="term" value="C:membrane"/>
    <property type="evidence" value="ECO:0007669"/>
    <property type="project" value="UniProtKB-SubCell"/>
</dbReference>
<comment type="subcellular location">
    <subcellularLocation>
        <location evidence="1">Membrane</location>
    </subcellularLocation>
</comment>
<evidence type="ECO:0000313" key="9">
    <source>
        <dbReference type="EMBL" id="VFJ45105.1"/>
    </source>
</evidence>
<evidence type="ECO:0000256" key="7">
    <source>
        <dbReference type="SAM" id="Phobius"/>
    </source>
</evidence>
<organism evidence="9">
    <name type="scientific">Candidatus Kentrum sp. DK</name>
    <dbReference type="NCBI Taxonomy" id="2126562"/>
    <lineage>
        <taxon>Bacteria</taxon>
        <taxon>Pseudomonadati</taxon>
        <taxon>Pseudomonadota</taxon>
        <taxon>Gammaproteobacteria</taxon>
        <taxon>Candidatus Kentrum</taxon>
    </lineage>
</organism>
<dbReference type="InterPro" id="IPR027094">
    <property type="entry name" value="Mitofusin_fam"/>
</dbReference>
<evidence type="ECO:0000256" key="1">
    <source>
        <dbReference type="ARBA" id="ARBA00004370"/>
    </source>
</evidence>
<dbReference type="EMBL" id="CAADEY010000010">
    <property type="protein sequence ID" value="VFJ45105.1"/>
    <property type="molecule type" value="Genomic_DNA"/>
</dbReference>
<dbReference type="Pfam" id="PF00350">
    <property type="entry name" value="Dynamin_N"/>
    <property type="match status" value="1"/>
</dbReference>
<reference evidence="9" key="1">
    <citation type="submission" date="2019-02" db="EMBL/GenBank/DDBJ databases">
        <authorList>
            <person name="Gruber-Vodicka R. H."/>
            <person name="Seah K. B. B."/>
        </authorList>
    </citation>
    <scope>NUCLEOTIDE SEQUENCE</scope>
    <source>
        <strain evidence="9">BECK_DK161</strain>
    </source>
</reference>